<proteinExistence type="inferred from homology"/>
<dbReference type="PATRIC" id="fig|1526658.3.peg.1023"/>
<dbReference type="EMBL" id="LGSZ01000045">
    <property type="protein sequence ID" value="KPH80167.1"/>
    <property type="molecule type" value="Genomic_DNA"/>
</dbReference>
<accession>A0A0N1N237</accession>
<dbReference type="AlphaFoldDB" id="A0A0N1N237"/>
<comment type="similarity">
    <text evidence="5">Belongs to the creatininase superfamily.</text>
</comment>
<keyword evidence="2" id="KW-0479">Metal-binding</keyword>
<evidence type="ECO:0000256" key="1">
    <source>
        <dbReference type="ARBA" id="ARBA00001947"/>
    </source>
</evidence>
<comment type="cofactor">
    <cofactor evidence="1">
        <name>Zn(2+)</name>
        <dbReference type="ChEBI" id="CHEBI:29105"/>
    </cofactor>
</comment>
<dbReference type="PANTHER" id="PTHR35005">
    <property type="entry name" value="3-DEHYDRO-SCYLLO-INOSOSE HYDROLASE"/>
    <property type="match status" value="1"/>
</dbReference>
<protein>
    <submittedName>
        <fullName evidence="6">Creatininase</fullName>
    </submittedName>
</protein>
<dbReference type="Gene3D" id="3.40.50.10310">
    <property type="entry name" value="Creatininase"/>
    <property type="match status" value="1"/>
</dbReference>
<keyword evidence="4" id="KW-0862">Zinc</keyword>
<dbReference type="PANTHER" id="PTHR35005:SF1">
    <property type="entry name" value="2-AMINO-5-FORMYLAMINO-6-RIBOSYLAMINOPYRIMIDIN-4(3H)-ONE 5'-MONOPHOSPHATE DEFORMYLASE"/>
    <property type="match status" value="1"/>
</dbReference>
<keyword evidence="3" id="KW-0378">Hydrolase</keyword>
<sequence>MAAKTDPLVHMGTITAGEARELYKENPIILLPMGSQEDQGPHAPMGDYLLAEKMAELAAIRASKAGTRTLVAPVLPFGGADWFGSMIGGIAISQATLTTVIAEMVDSLHRNGLTRIIVINGHGGNVGPIAEVARELYQREQVVLPSLYLWRIASALLPGILGGADKAAAADGHGADPLTSIGLHLLPELIRKDLIPAAKPLKRDPVLDLPFTGLGLASFDGHEVAMPNEYDETFNLGVAKGDPRLCSAETGAALTETLTDICARFIVHFAGKVAA</sequence>
<evidence type="ECO:0000256" key="3">
    <source>
        <dbReference type="ARBA" id="ARBA00022801"/>
    </source>
</evidence>
<dbReference type="GO" id="GO:0009231">
    <property type="term" value="P:riboflavin biosynthetic process"/>
    <property type="evidence" value="ECO:0007669"/>
    <property type="project" value="TreeGrafter"/>
</dbReference>
<evidence type="ECO:0000256" key="2">
    <source>
        <dbReference type="ARBA" id="ARBA00022723"/>
    </source>
</evidence>
<comment type="caution">
    <text evidence="6">The sequence shown here is derived from an EMBL/GenBank/DDBJ whole genome shotgun (WGS) entry which is preliminary data.</text>
</comment>
<dbReference type="GO" id="GO:0016811">
    <property type="term" value="F:hydrolase activity, acting on carbon-nitrogen (but not peptide) bonds, in linear amides"/>
    <property type="evidence" value="ECO:0007669"/>
    <property type="project" value="TreeGrafter"/>
</dbReference>
<evidence type="ECO:0000256" key="5">
    <source>
        <dbReference type="ARBA" id="ARBA00024029"/>
    </source>
</evidence>
<evidence type="ECO:0000256" key="4">
    <source>
        <dbReference type="ARBA" id="ARBA00022833"/>
    </source>
</evidence>
<organism evidence="6 7">
    <name type="scientific">Bosea vaviloviae</name>
    <dbReference type="NCBI Taxonomy" id="1526658"/>
    <lineage>
        <taxon>Bacteria</taxon>
        <taxon>Pseudomonadati</taxon>
        <taxon>Pseudomonadota</taxon>
        <taxon>Alphaproteobacteria</taxon>
        <taxon>Hyphomicrobiales</taxon>
        <taxon>Boseaceae</taxon>
        <taxon>Bosea</taxon>
    </lineage>
</organism>
<dbReference type="Pfam" id="PF02633">
    <property type="entry name" value="Creatininase"/>
    <property type="match status" value="1"/>
</dbReference>
<dbReference type="GO" id="GO:0046872">
    <property type="term" value="F:metal ion binding"/>
    <property type="evidence" value="ECO:0007669"/>
    <property type="project" value="UniProtKB-KW"/>
</dbReference>
<name>A0A0N1N237_9HYPH</name>
<evidence type="ECO:0000313" key="6">
    <source>
        <dbReference type="EMBL" id="KPH80167.1"/>
    </source>
</evidence>
<dbReference type="InterPro" id="IPR024087">
    <property type="entry name" value="Creatininase-like_sf"/>
</dbReference>
<keyword evidence="7" id="KW-1185">Reference proteome</keyword>
<dbReference type="RefSeq" id="WP_054209710.1">
    <property type="nucleotide sequence ID" value="NZ_LGSZ01000045.1"/>
</dbReference>
<reference evidence="6 7" key="1">
    <citation type="submission" date="2015-07" db="EMBL/GenBank/DDBJ databases">
        <title>Whole genome sequencing of Bosea vaviloviae isolated from cave pool.</title>
        <authorList>
            <person name="Tan N.E.H."/>
            <person name="Lee Y.P."/>
            <person name="Gan H.M."/>
            <person name="Barton H."/>
            <person name="Savka M.A."/>
        </authorList>
    </citation>
    <scope>NUCLEOTIDE SEQUENCE [LARGE SCALE GENOMIC DNA]</scope>
    <source>
        <strain evidence="6 7">SD260</strain>
    </source>
</reference>
<evidence type="ECO:0000313" key="7">
    <source>
        <dbReference type="Proteomes" id="UP000037822"/>
    </source>
</evidence>
<gene>
    <name evidence="6" type="ORF">AE618_14120</name>
</gene>
<dbReference type="InterPro" id="IPR003785">
    <property type="entry name" value="Creatininase/forma_Hydrolase"/>
</dbReference>
<dbReference type="SUPFAM" id="SSF102215">
    <property type="entry name" value="Creatininase"/>
    <property type="match status" value="1"/>
</dbReference>
<dbReference type="Proteomes" id="UP000037822">
    <property type="component" value="Unassembled WGS sequence"/>
</dbReference>